<proteinExistence type="predicted"/>
<dbReference type="KEGG" id="strr:EKD16_18775"/>
<protein>
    <recommendedName>
        <fullName evidence="1">DUF397 domain-containing protein</fullName>
    </recommendedName>
</protein>
<dbReference type="InterPro" id="IPR007278">
    <property type="entry name" value="DUF397"/>
</dbReference>
<gene>
    <name evidence="2" type="ORF">EKD16_18775</name>
</gene>
<dbReference type="Pfam" id="PF04149">
    <property type="entry name" value="DUF397"/>
    <property type="match status" value="1"/>
</dbReference>
<dbReference type="RefSeq" id="WP_131099512.1">
    <property type="nucleotide sequence ID" value="NZ_CP036455.1"/>
</dbReference>
<feature type="domain" description="DUF397" evidence="1">
    <location>
        <begin position="23"/>
        <end position="76"/>
    </location>
</feature>
<evidence type="ECO:0000313" key="2">
    <source>
        <dbReference type="EMBL" id="QBI55518.1"/>
    </source>
</evidence>
<reference evidence="2 3" key="1">
    <citation type="submission" date="2019-02" db="EMBL/GenBank/DDBJ databases">
        <authorList>
            <person name="Khodamoradi S."/>
            <person name="Hahnke R.L."/>
            <person name="Kaempfer P."/>
            <person name="Schumann P."/>
            <person name="Rohde M."/>
            <person name="Steinert M."/>
            <person name="Luzhetskyy A."/>
            <person name="Wink J."/>
            <person name="Ruckert C."/>
        </authorList>
    </citation>
    <scope>NUCLEOTIDE SEQUENCE [LARGE SCALE GENOMIC DNA]</scope>
    <source>
        <strain evidence="2 3">M2</strain>
    </source>
</reference>
<dbReference type="AlphaFoldDB" id="A0A4P6Q488"/>
<dbReference type="Proteomes" id="UP000292235">
    <property type="component" value="Chromosome"/>
</dbReference>
<keyword evidence="3" id="KW-1185">Reference proteome</keyword>
<accession>A0A4P6Q488</accession>
<name>A0A4P6Q488_9ACTN</name>
<dbReference type="OrthoDB" id="3436700at2"/>
<evidence type="ECO:0000313" key="3">
    <source>
        <dbReference type="Proteomes" id="UP000292235"/>
    </source>
</evidence>
<sequence length="80" mass="8541">MQEAGVWQKSSYSGGNAGNCVEAAWLKSSYSGPNGGDCVEVAPSAEHVKIRDTRNRRAGHLTLPADEWAALLADLKGDRL</sequence>
<organism evidence="2 3">
    <name type="scientific">Streptomonospora litoralis</name>
    <dbReference type="NCBI Taxonomy" id="2498135"/>
    <lineage>
        <taxon>Bacteria</taxon>
        <taxon>Bacillati</taxon>
        <taxon>Actinomycetota</taxon>
        <taxon>Actinomycetes</taxon>
        <taxon>Streptosporangiales</taxon>
        <taxon>Nocardiopsidaceae</taxon>
        <taxon>Streptomonospora</taxon>
    </lineage>
</organism>
<evidence type="ECO:0000259" key="1">
    <source>
        <dbReference type="Pfam" id="PF04149"/>
    </source>
</evidence>
<dbReference type="EMBL" id="CP036455">
    <property type="protein sequence ID" value="QBI55518.1"/>
    <property type="molecule type" value="Genomic_DNA"/>
</dbReference>